<feature type="region of interest" description="Disordered" evidence="1">
    <location>
        <begin position="141"/>
        <end position="166"/>
    </location>
</feature>
<name>A0ABU4Y897_9HYPH</name>
<dbReference type="EMBL" id="JAVIIW010000070">
    <property type="protein sequence ID" value="MDX8483162.1"/>
    <property type="molecule type" value="Genomic_DNA"/>
</dbReference>
<comment type="caution">
    <text evidence="2">The sequence shown here is derived from an EMBL/GenBank/DDBJ whole genome shotgun (WGS) entry which is preliminary data.</text>
</comment>
<evidence type="ECO:0000313" key="2">
    <source>
        <dbReference type="EMBL" id="MDX8483162.1"/>
    </source>
</evidence>
<organism evidence="2 3">
    <name type="scientific">Mesorhizobium album</name>
    <dbReference type="NCBI Taxonomy" id="3072314"/>
    <lineage>
        <taxon>Bacteria</taxon>
        <taxon>Pseudomonadati</taxon>
        <taxon>Pseudomonadota</taxon>
        <taxon>Alphaproteobacteria</taxon>
        <taxon>Hyphomicrobiales</taxon>
        <taxon>Phyllobacteriaceae</taxon>
        <taxon>Mesorhizobium</taxon>
    </lineage>
</organism>
<sequence length="186" mass="20142">MSILRNPRHERFAQGLAKGLSGKAAYVEAGYRSTGNAAEVGAAKLVRNDKIAARVAELQARQVRRLDVTVESIVAELEEARAAALDHKQLAAAVAASLGKAKLLGLIVDRAEVESVIRKPMREPGQVEQMSLEQWQEKFAPKLLDQQSGNGSPATKPEKAEPAEEIGIVEALRRAKAARRGKATRF</sequence>
<accession>A0ABU4Y897</accession>
<reference evidence="2 3" key="1">
    <citation type="submission" date="2023-08" db="EMBL/GenBank/DDBJ databases">
        <title>Implementing the SeqCode for naming new Mesorhizobium species isolated from Vachellia karroo root nodules.</title>
        <authorList>
            <person name="Van Lill M."/>
        </authorList>
    </citation>
    <scope>NUCLEOTIDE SEQUENCE [LARGE SCALE GENOMIC DNA]</scope>
    <source>
        <strain evidence="2 3">VK24D</strain>
    </source>
</reference>
<evidence type="ECO:0000313" key="3">
    <source>
        <dbReference type="Proteomes" id="UP001287059"/>
    </source>
</evidence>
<dbReference type="Pfam" id="PF03592">
    <property type="entry name" value="Terminase_2"/>
    <property type="match status" value="1"/>
</dbReference>
<dbReference type="InterPro" id="IPR038713">
    <property type="entry name" value="Terminase_Gp1_N_sf"/>
</dbReference>
<dbReference type="RefSeq" id="WP_320291271.1">
    <property type="nucleotide sequence ID" value="NZ_JAVIIW010000070.1"/>
</dbReference>
<keyword evidence="3" id="KW-1185">Reference proteome</keyword>
<protein>
    <submittedName>
        <fullName evidence="2">Terminase small subunit</fullName>
    </submittedName>
</protein>
<dbReference type="InterPro" id="IPR005335">
    <property type="entry name" value="Terminase_ssu"/>
</dbReference>
<dbReference type="Proteomes" id="UP001287059">
    <property type="component" value="Unassembled WGS sequence"/>
</dbReference>
<evidence type="ECO:0000256" key="1">
    <source>
        <dbReference type="SAM" id="MobiDB-lite"/>
    </source>
</evidence>
<gene>
    <name evidence="2" type="ORF">RFN28_32625</name>
</gene>
<dbReference type="Gene3D" id="1.10.10.1400">
    <property type="entry name" value="Terminase, small subunit, N-terminal DNA-binding domain, HTH motif"/>
    <property type="match status" value="1"/>
</dbReference>
<proteinExistence type="predicted"/>